<dbReference type="Pfam" id="PF13640">
    <property type="entry name" value="2OG-FeII_Oxy_3"/>
    <property type="match status" value="1"/>
</dbReference>
<evidence type="ECO:0000256" key="3">
    <source>
        <dbReference type="ARBA" id="ARBA00022964"/>
    </source>
</evidence>
<dbReference type="STRING" id="35128.B8CBU0"/>
<dbReference type="InParanoid" id="B8CBU0"/>
<dbReference type="GO" id="GO:0005783">
    <property type="term" value="C:endoplasmic reticulum"/>
    <property type="evidence" value="ECO:0000318"/>
    <property type="project" value="GO_Central"/>
</dbReference>
<evidence type="ECO:0000313" key="8">
    <source>
        <dbReference type="Proteomes" id="UP000001449"/>
    </source>
</evidence>
<keyword evidence="2" id="KW-0479">Metal-binding</keyword>
<dbReference type="PANTHER" id="PTHR10869">
    <property type="entry name" value="PROLYL 4-HYDROXYLASE ALPHA SUBUNIT"/>
    <property type="match status" value="1"/>
</dbReference>
<dbReference type="OMA" id="YEDTRKC"/>
<keyword evidence="3" id="KW-0223">Dioxygenase</keyword>
<dbReference type="GO" id="GO:0031418">
    <property type="term" value="F:L-ascorbic acid binding"/>
    <property type="evidence" value="ECO:0007669"/>
    <property type="project" value="InterPro"/>
</dbReference>
<dbReference type="PANTHER" id="PTHR10869:SF241">
    <property type="entry name" value="FE2OG DIOXYGENASE DOMAIN-CONTAINING PROTEIN"/>
    <property type="match status" value="1"/>
</dbReference>
<reference evidence="7 8" key="2">
    <citation type="journal article" date="2008" name="Nature">
        <title>The Phaeodactylum genome reveals the evolutionary history of diatom genomes.</title>
        <authorList>
            <person name="Bowler C."/>
            <person name="Allen A.E."/>
            <person name="Badger J.H."/>
            <person name="Grimwood J."/>
            <person name="Jabbari K."/>
            <person name="Kuo A."/>
            <person name="Maheswari U."/>
            <person name="Martens C."/>
            <person name="Maumus F."/>
            <person name="Otillar R.P."/>
            <person name="Rayko E."/>
            <person name="Salamov A."/>
            <person name="Vandepoele K."/>
            <person name="Beszteri B."/>
            <person name="Gruber A."/>
            <person name="Heijde M."/>
            <person name="Katinka M."/>
            <person name="Mock T."/>
            <person name="Valentin K."/>
            <person name="Verret F."/>
            <person name="Berges J.A."/>
            <person name="Brownlee C."/>
            <person name="Cadoret J.P."/>
            <person name="Chiovitti A."/>
            <person name="Choi C.J."/>
            <person name="Coesel S."/>
            <person name="De Martino A."/>
            <person name="Detter J.C."/>
            <person name="Durkin C."/>
            <person name="Falciatore A."/>
            <person name="Fournet J."/>
            <person name="Haruta M."/>
            <person name="Huysman M.J."/>
            <person name="Jenkins B.D."/>
            <person name="Jiroutova K."/>
            <person name="Jorgensen R.E."/>
            <person name="Joubert Y."/>
            <person name="Kaplan A."/>
            <person name="Kroger N."/>
            <person name="Kroth P.G."/>
            <person name="La Roche J."/>
            <person name="Lindquist E."/>
            <person name="Lommer M."/>
            <person name="Martin-Jezequel V."/>
            <person name="Lopez P.J."/>
            <person name="Lucas S."/>
            <person name="Mangogna M."/>
            <person name="McGinnis K."/>
            <person name="Medlin L.K."/>
            <person name="Montsant A."/>
            <person name="Oudot-Le Secq M.P."/>
            <person name="Napoli C."/>
            <person name="Obornik M."/>
            <person name="Parker M.S."/>
            <person name="Petit J.L."/>
            <person name="Porcel B.M."/>
            <person name="Poulsen N."/>
            <person name="Robison M."/>
            <person name="Rychlewski L."/>
            <person name="Rynearson T.A."/>
            <person name="Schmutz J."/>
            <person name="Shapiro H."/>
            <person name="Siaut M."/>
            <person name="Stanley M."/>
            <person name="Sussman M.R."/>
            <person name="Taylor A.R."/>
            <person name="Vardi A."/>
            <person name="von Dassow P."/>
            <person name="Vyverman W."/>
            <person name="Willis A."/>
            <person name="Wyrwicz L.S."/>
            <person name="Rokhsar D.S."/>
            <person name="Weissenbach J."/>
            <person name="Armbrust E.V."/>
            <person name="Green B.R."/>
            <person name="Van de Peer Y."/>
            <person name="Grigoriev I.V."/>
        </authorList>
    </citation>
    <scope>NUCLEOTIDE SEQUENCE [LARGE SCALE GENOMIC DNA]</scope>
    <source>
        <strain evidence="7 8">CCMP1335</strain>
    </source>
</reference>
<reference evidence="7 8" key="1">
    <citation type="journal article" date="2004" name="Science">
        <title>The genome of the diatom Thalassiosira pseudonana: ecology, evolution, and metabolism.</title>
        <authorList>
            <person name="Armbrust E.V."/>
            <person name="Berges J.A."/>
            <person name="Bowler C."/>
            <person name="Green B.R."/>
            <person name="Martinez D."/>
            <person name="Putnam N.H."/>
            <person name="Zhou S."/>
            <person name="Allen A.E."/>
            <person name="Apt K.E."/>
            <person name="Bechner M."/>
            <person name="Brzezinski M.A."/>
            <person name="Chaal B.K."/>
            <person name="Chiovitti A."/>
            <person name="Davis A.K."/>
            <person name="Demarest M.S."/>
            <person name="Detter J.C."/>
            <person name="Glavina T."/>
            <person name="Goodstein D."/>
            <person name="Hadi M.Z."/>
            <person name="Hellsten U."/>
            <person name="Hildebrand M."/>
            <person name="Jenkins B.D."/>
            <person name="Jurka J."/>
            <person name="Kapitonov V.V."/>
            <person name="Kroger N."/>
            <person name="Lau W.W."/>
            <person name="Lane T.W."/>
            <person name="Larimer F.W."/>
            <person name="Lippmeier J.C."/>
            <person name="Lucas S."/>
            <person name="Medina M."/>
            <person name="Montsant A."/>
            <person name="Obornik M."/>
            <person name="Parker M.S."/>
            <person name="Palenik B."/>
            <person name="Pazour G.J."/>
            <person name="Richardson P.M."/>
            <person name="Rynearson T.A."/>
            <person name="Saito M.A."/>
            <person name="Schwartz D.C."/>
            <person name="Thamatrakoln K."/>
            <person name="Valentin K."/>
            <person name="Vardi A."/>
            <person name="Wilkerson F.P."/>
            <person name="Rokhsar D.S."/>
        </authorList>
    </citation>
    <scope>NUCLEOTIDE SEQUENCE [LARGE SCALE GENOMIC DNA]</scope>
    <source>
        <strain evidence="7 8">CCMP1335</strain>
    </source>
</reference>
<comment type="cofactor">
    <cofactor evidence="1">
        <name>L-ascorbate</name>
        <dbReference type="ChEBI" id="CHEBI:38290"/>
    </cofactor>
</comment>
<organism evidence="7 8">
    <name type="scientific">Thalassiosira pseudonana</name>
    <name type="common">Marine diatom</name>
    <name type="synonym">Cyclotella nana</name>
    <dbReference type="NCBI Taxonomy" id="35128"/>
    <lineage>
        <taxon>Eukaryota</taxon>
        <taxon>Sar</taxon>
        <taxon>Stramenopiles</taxon>
        <taxon>Ochrophyta</taxon>
        <taxon>Bacillariophyta</taxon>
        <taxon>Coscinodiscophyceae</taxon>
        <taxon>Thalassiosirophycidae</taxon>
        <taxon>Thalassiosirales</taxon>
        <taxon>Thalassiosiraceae</taxon>
        <taxon>Thalassiosira</taxon>
    </lineage>
</organism>
<dbReference type="PaxDb" id="35128-Thaps18348"/>
<keyword evidence="5" id="KW-0408">Iron</keyword>
<dbReference type="eggNOG" id="ENOG502S24K">
    <property type="taxonomic scope" value="Eukaryota"/>
</dbReference>
<dbReference type="PROSITE" id="PS51471">
    <property type="entry name" value="FE2OG_OXY"/>
    <property type="match status" value="1"/>
</dbReference>
<protein>
    <recommendedName>
        <fullName evidence="6">Fe2OG dioxygenase domain-containing protein</fullName>
    </recommendedName>
</protein>
<feature type="domain" description="Fe2OG dioxygenase" evidence="6">
    <location>
        <begin position="87"/>
        <end position="187"/>
    </location>
</feature>
<dbReference type="InterPro" id="IPR005123">
    <property type="entry name" value="Oxoglu/Fe-dep_dioxygenase_dom"/>
</dbReference>
<dbReference type="GO" id="GO:0004656">
    <property type="term" value="F:procollagen-proline 4-dioxygenase activity"/>
    <property type="evidence" value="ECO:0000318"/>
    <property type="project" value="GO_Central"/>
</dbReference>
<evidence type="ECO:0000256" key="2">
    <source>
        <dbReference type="ARBA" id="ARBA00022723"/>
    </source>
</evidence>
<dbReference type="Proteomes" id="UP000001449">
    <property type="component" value="Chromosome 13"/>
</dbReference>
<evidence type="ECO:0000256" key="1">
    <source>
        <dbReference type="ARBA" id="ARBA00001961"/>
    </source>
</evidence>
<dbReference type="HOGENOM" id="CLU_041456_2_0_1"/>
<feature type="non-terminal residue" evidence="7">
    <location>
        <position position="187"/>
    </location>
</feature>
<evidence type="ECO:0000256" key="4">
    <source>
        <dbReference type="ARBA" id="ARBA00023002"/>
    </source>
</evidence>
<dbReference type="RefSeq" id="XP_002293641.1">
    <property type="nucleotide sequence ID" value="XM_002293605.1"/>
</dbReference>
<feature type="non-terminal residue" evidence="7">
    <location>
        <position position="1"/>
    </location>
</feature>
<dbReference type="InterPro" id="IPR044862">
    <property type="entry name" value="Pro_4_hyd_alph_FE2OG_OXY"/>
</dbReference>
<evidence type="ECO:0000256" key="5">
    <source>
        <dbReference type="ARBA" id="ARBA00023004"/>
    </source>
</evidence>
<dbReference type="InterPro" id="IPR045054">
    <property type="entry name" value="P4HA-like"/>
</dbReference>
<dbReference type="SUPFAM" id="SSF51197">
    <property type="entry name" value="Clavaminate synthase-like"/>
    <property type="match status" value="1"/>
</dbReference>
<dbReference type="GO" id="GO:0005506">
    <property type="term" value="F:iron ion binding"/>
    <property type="evidence" value="ECO:0007669"/>
    <property type="project" value="InterPro"/>
</dbReference>
<dbReference type="SMART" id="SM00702">
    <property type="entry name" value="P4Hc"/>
    <property type="match status" value="1"/>
</dbReference>
<keyword evidence="4" id="KW-0560">Oxidoreductase</keyword>
<keyword evidence="8" id="KW-1185">Reference proteome</keyword>
<evidence type="ECO:0000259" key="6">
    <source>
        <dbReference type="PROSITE" id="PS51471"/>
    </source>
</evidence>
<dbReference type="GeneID" id="7447886"/>
<dbReference type="InterPro" id="IPR006620">
    <property type="entry name" value="Pro_4_hyd_alph"/>
</dbReference>
<gene>
    <name evidence="7" type="ORF">THAPSDRAFT_18348</name>
</gene>
<dbReference type="KEGG" id="tps:THAPSDRAFT_18348"/>
<proteinExistence type="predicted"/>
<dbReference type="AlphaFoldDB" id="B8CBU0"/>
<dbReference type="Gene3D" id="2.60.120.620">
    <property type="entry name" value="q2cbj1_9rhob like domain"/>
    <property type="match status" value="1"/>
</dbReference>
<sequence length="187" mass="20909">KHSFAILLDNLLTPEECASLLRRAEDEGFDHALIQGPGGKEILRQDIRACGRCIIDDAALADAVFQRIMNAVQGTDNEYNAVTAVGLNERLRFLKYEPGQFFAPHQDIRYIRGPDSGPRAGETSHITVQIYLNEKCKGGSTRFLCGRRYYDVTPKTGSVLIFDHDLLHEGSKVTSGIKYSVRSDIMY</sequence>
<evidence type="ECO:0000313" key="7">
    <source>
        <dbReference type="EMBL" id="EED89377.1"/>
    </source>
</evidence>
<accession>B8CBU0</accession>
<name>B8CBU0_THAPS</name>
<dbReference type="EMBL" id="CM000648">
    <property type="protein sequence ID" value="EED89377.1"/>
    <property type="molecule type" value="Genomic_DNA"/>
</dbReference>